<proteinExistence type="predicted"/>
<feature type="non-terminal residue" evidence="1">
    <location>
        <position position="1"/>
    </location>
</feature>
<protein>
    <recommendedName>
        <fullName evidence="2">LamG-like jellyroll fold domain-containing protein</fullName>
    </recommendedName>
</protein>
<dbReference type="InterPro" id="IPR013320">
    <property type="entry name" value="ConA-like_dom_sf"/>
</dbReference>
<name>X1ABJ9_9ZZZZ</name>
<organism evidence="1">
    <name type="scientific">marine sediment metagenome</name>
    <dbReference type="NCBI Taxonomy" id="412755"/>
    <lineage>
        <taxon>unclassified sequences</taxon>
        <taxon>metagenomes</taxon>
        <taxon>ecological metagenomes</taxon>
    </lineage>
</organism>
<dbReference type="EMBL" id="BART01004171">
    <property type="protein sequence ID" value="GAG67337.1"/>
    <property type="molecule type" value="Genomic_DNA"/>
</dbReference>
<gene>
    <name evidence="1" type="ORF">S01H4_10722</name>
</gene>
<reference evidence="1" key="1">
    <citation type="journal article" date="2014" name="Front. Microbiol.">
        <title>High frequency of phylogenetically diverse reductive dehalogenase-homologous genes in deep subseafloor sedimentary metagenomes.</title>
        <authorList>
            <person name="Kawai M."/>
            <person name="Futagami T."/>
            <person name="Toyoda A."/>
            <person name="Takaki Y."/>
            <person name="Nishi S."/>
            <person name="Hori S."/>
            <person name="Arai W."/>
            <person name="Tsubouchi T."/>
            <person name="Morono Y."/>
            <person name="Uchiyama I."/>
            <person name="Ito T."/>
            <person name="Fujiyama A."/>
            <person name="Inagaki F."/>
            <person name="Takami H."/>
        </authorList>
    </citation>
    <scope>NUCLEOTIDE SEQUENCE</scope>
    <source>
        <strain evidence="1">Expedition CK06-06</strain>
    </source>
</reference>
<dbReference type="SUPFAM" id="SSF49899">
    <property type="entry name" value="Concanavalin A-like lectins/glucanases"/>
    <property type="match status" value="1"/>
</dbReference>
<evidence type="ECO:0008006" key="2">
    <source>
        <dbReference type="Google" id="ProtNLM"/>
    </source>
</evidence>
<dbReference type="Gene3D" id="2.60.120.200">
    <property type="match status" value="1"/>
</dbReference>
<dbReference type="AlphaFoldDB" id="X1ABJ9"/>
<evidence type="ECO:0000313" key="1">
    <source>
        <dbReference type="EMBL" id="GAG67337.1"/>
    </source>
</evidence>
<sequence>PLIRTIVSKGDYDVSYTLFYYIGQGWGIRLNNIDVGLFPFSEWDVWYHIAFTYERDRGYGVIFLNGVEGTHYDYSSAIGTNTDPLYIGEEQIPSAGRRWTGLIDSVRIYNRGLTPLEVQRNYLATKGRYQ</sequence>
<dbReference type="Pfam" id="PF13385">
    <property type="entry name" value="Laminin_G_3"/>
    <property type="match status" value="1"/>
</dbReference>
<accession>X1ABJ9</accession>
<comment type="caution">
    <text evidence="1">The sequence shown here is derived from an EMBL/GenBank/DDBJ whole genome shotgun (WGS) entry which is preliminary data.</text>
</comment>